<keyword evidence="5" id="KW-1185">Reference proteome</keyword>
<dbReference type="Proteomes" id="UP000242310">
    <property type="component" value="Unassembled WGS sequence"/>
</dbReference>
<dbReference type="Gene3D" id="1.10.530.10">
    <property type="match status" value="1"/>
</dbReference>
<dbReference type="Gene3D" id="2.60.40.1220">
    <property type="match status" value="1"/>
</dbReference>
<feature type="domain" description="SLH" evidence="3">
    <location>
        <begin position="106"/>
        <end position="169"/>
    </location>
</feature>
<feature type="domain" description="SLH" evidence="3">
    <location>
        <begin position="47"/>
        <end position="105"/>
    </location>
</feature>
<dbReference type="InterPro" id="IPR032812">
    <property type="entry name" value="SbsA_Ig"/>
</dbReference>
<feature type="signal peptide" evidence="2">
    <location>
        <begin position="1"/>
        <end position="30"/>
    </location>
</feature>
<dbReference type="SUPFAM" id="SSF53955">
    <property type="entry name" value="Lysozyme-like"/>
    <property type="match status" value="1"/>
</dbReference>
<dbReference type="InterPro" id="IPR023346">
    <property type="entry name" value="Lysozyme-like_dom_sf"/>
</dbReference>
<dbReference type="PANTHER" id="PTHR43308:SF5">
    <property type="entry name" value="S-LAYER PROTEIN _ PEPTIDOGLYCAN ENDO-BETA-N-ACETYLGLUCOSAMINIDASE"/>
    <property type="match status" value="1"/>
</dbReference>
<evidence type="ECO:0000313" key="4">
    <source>
        <dbReference type="EMBL" id="PSL48484.1"/>
    </source>
</evidence>
<sequence>MKILKRLNGFHWSAALIAAALAGGAAHAGAATNGELTDHETLADVDVAEAFSDVNEGAYYERPVHVMAEAGMIAGTGENTFTPDRALTRGEAATLFSRALAWSGGEDVPFPDVEEGKFYYEAVGEAVARDVISGYPDGTFQPDNDITRAEMALVMERAFDLPVAEEAHDFADVDGHFAEEAIASLQEAGFTEGYEDGTYRPEEDVSRAEFAVFLSRSTEVQERLVEVLVPDFGLEGLEPAENIAPHDELKLKFNAPVAEESAADGVELTDAAGNSIAVNVSQQDDRTLTLQPVVELDPETTYDVTVTADVTARDGREAEEETLSFTTIQPSFEVAEVLPEEHSDVAVDTSWTIHFDEVLDPETDVSQWATIEDHEGNAHDVDVQPHATEADAVEVTPLTFYDSDSEYELVIAEDAKSADGITLEEEVRIPFMTEADTSFEVASLQNGEWQTVAEYDSYNDALYAASGDQVVRYADEVLWTESGVAQTNSGGIVNVFSSAEMRAGESITYIEPQTHMEILAVHEDAVEVAISGAQGYVAHADITLLPESLDPDRSYYENVDGELYHRVARNYGYESYRYGPAPDFLAEGETAESLDGISFEEGTYEHPYTFKDMKEPTEFDEEDFEEMFEEHRPDARLREAIPYFFKAEEEHGVNAQYVLAVAAHESSWGESDIARDKDNYFGIGAVDGDAYEAANEYEDMETGIIEGAAFIKEYFNENDWRYNGPFPGNKGEGMNVNYASDPFWGQKNAGYMYRLSESIGEE</sequence>
<dbReference type="EMBL" id="PYAV01000004">
    <property type="protein sequence ID" value="PSL48484.1"/>
    <property type="molecule type" value="Genomic_DNA"/>
</dbReference>
<evidence type="ECO:0000256" key="1">
    <source>
        <dbReference type="ARBA" id="ARBA00022729"/>
    </source>
</evidence>
<evidence type="ECO:0000313" key="5">
    <source>
        <dbReference type="Proteomes" id="UP000242310"/>
    </source>
</evidence>
<dbReference type="SMART" id="SM00047">
    <property type="entry name" value="LYZ2"/>
    <property type="match status" value="1"/>
</dbReference>
<reference evidence="4 5" key="1">
    <citation type="submission" date="2018-03" db="EMBL/GenBank/DDBJ databases">
        <title>Genomic Encyclopedia of Type Strains, Phase III (KMG-III): the genomes of soil and plant-associated and newly described type strains.</title>
        <authorList>
            <person name="Whitman W."/>
        </authorList>
    </citation>
    <scope>NUCLEOTIDE SEQUENCE [LARGE SCALE GENOMIC DNA]</scope>
    <source>
        <strain evidence="4 5">CGMCC 1.07653</strain>
    </source>
</reference>
<organism evidence="4 5">
    <name type="scientific">Salsuginibacillus halophilus</name>
    <dbReference type="NCBI Taxonomy" id="517424"/>
    <lineage>
        <taxon>Bacteria</taxon>
        <taxon>Bacillati</taxon>
        <taxon>Bacillota</taxon>
        <taxon>Bacilli</taxon>
        <taxon>Bacillales</taxon>
        <taxon>Bacillaceae</taxon>
        <taxon>Salsuginibacillus</taxon>
    </lineage>
</organism>
<dbReference type="Pfam" id="PF00395">
    <property type="entry name" value="SLH"/>
    <property type="match status" value="3"/>
</dbReference>
<evidence type="ECO:0000259" key="3">
    <source>
        <dbReference type="PROSITE" id="PS51272"/>
    </source>
</evidence>
<accession>A0A2P8HQM6</accession>
<dbReference type="PROSITE" id="PS51272">
    <property type="entry name" value="SLH"/>
    <property type="match status" value="3"/>
</dbReference>
<dbReference type="AlphaFoldDB" id="A0A2P8HQM6"/>
<dbReference type="PANTHER" id="PTHR43308">
    <property type="entry name" value="OUTER MEMBRANE PROTEIN ALPHA-RELATED"/>
    <property type="match status" value="1"/>
</dbReference>
<dbReference type="Pfam" id="PF01832">
    <property type="entry name" value="Glucosaminidase"/>
    <property type="match status" value="1"/>
</dbReference>
<name>A0A2P8HQM6_9BACI</name>
<proteinExistence type="predicted"/>
<dbReference type="InterPro" id="IPR051465">
    <property type="entry name" value="Cell_Envelope_Struct_Comp"/>
</dbReference>
<dbReference type="Pfam" id="PF13205">
    <property type="entry name" value="Big_5"/>
    <property type="match status" value="1"/>
</dbReference>
<dbReference type="RefSeq" id="WP_181315252.1">
    <property type="nucleotide sequence ID" value="NZ_PYAV01000004.1"/>
</dbReference>
<evidence type="ECO:0000256" key="2">
    <source>
        <dbReference type="SAM" id="SignalP"/>
    </source>
</evidence>
<gene>
    <name evidence="4" type="ORF">B0H94_10484</name>
</gene>
<dbReference type="InterPro" id="IPR001119">
    <property type="entry name" value="SLH_dom"/>
</dbReference>
<feature type="domain" description="SLH" evidence="3">
    <location>
        <begin position="170"/>
        <end position="228"/>
    </location>
</feature>
<dbReference type="InterPro" id="IPR002901">
    <property type="entry name" value="MGlyc_endo_b_GlcNAc-like_dom"/>
</dbReference>
<dbReference type="InterPro" id="IPR014755">
    <property type="entry name" value="Cu-Rt/internalin_Ig-like"/>
</dbReference>
<dbReference type="GO" id="GO:0004040">
    <property type="term" value="F:amidase activity"/>
    <property type="evidence" value="ECO:0007669"/>
    <property type="project" value="InterPro"/>
</dbReference>
<comment type="caution">
    <text evidence="4">The sequence shown here is derived from an EMBL/GenBank/DDBJ whole genome shotgun (WGS) entry which is preliminary data.</text>
</comment>
<protein>
    <submittedName>
        <fullName evidence="4">Beta-N-acetylglucosaminidase</fullName>
    </submittedName>
</protein>
<keyword evidence="1 2" id="KW-0732">Signal</keyword>
<feature type="chain" id="PRO_5015150299" evidence="2">
    <location>
        <begin position="31"/>
        <end position="762"/>
    </location>
</feature>